<evidence type="ECO:0000256" key="2">
    <source>
        <dbReference type="ARBA" id="ARBA00023235"/>
    </source>
</evidence>
<evidence type="ECO:0000313" key="3">
    <source>
        <dbReference type="EMBL" id="MCP8938544.1"/>
    </source>
</evidence>
<gene>
    <name evidence="3" type="ORF">NK718_08460</name>
</gene>
<protein>
    <submittedName>
        <fullName evidence="3">Histidine phosphatase family protein</fullName>
    </submittedName>
</protein>
<keyword evidence="1" id="KW-0324">Glycolysis</keyword>
<comment type="caution">
    <text evidence="3">The sequence shown here is derived from an EMBL/GenBank/DDBJ whole genome shotgun (WGS) entry which is preliminary data.</text>
</comment>
<dbReference type="InterPro" id="IPR050275">
    <property type="entry name" value="PGM_Phosphatase"/>
</dbReference>
<organism evidence="3 4">
    <name type="scientific">Alsobacter ponti</name>
    <dbReference type="NCBI Taxonomy" id="2962936"/>
    <lineage>
        <taxon>Bacteria</taxon>
        <taxon>Pseudomonadati</taxon>
        <taxon>Pseudomonadota</taxon>
        <taxon>Alphaproteobacteria</taxon>
        <taxon>Hyphomicrobiales</taxon>
        <taxon>Alsobacteraceae</taxon>
        <taxon>Alsobacter</taxon>
    </lineage>
</organism>
<sequence length="190" mass="21177">MTRTVFLIRHGQSTFNAHYAETGEDPGHIDAPLSELGLAQVAEARARMAAEPVELVVASPLTRAIQTAFGIFDGRGAPFHVTCMHREKLESSCDIGRSPRALAADFPHFAFDHLADPWWHCGPADERGIPVEPHEVFQERVARFRGWLLDRPERAVAVVGHGTFFRELTGRWFANCEVVALRGPNLEVQE</sequence>
<dbReference type="SUPFAM" id="SSF53254">
    <property type="entry name" value="Phosphoglycerate mutase-like"/>
    <property type="match status" value="1"/>
</dbReference>
<evidence type="ECO:0000313" key="4">
    <source>
        <dbReference type="Proteomes" id="UP001205890"/>
    </source>
</evidence>
<dbReference type="Pfam" id="PF00300">
    <property type="entry name" value="His_Phos_1"/>
    <property type="match status" value="1"/>
</dbReference>
<keyword evidence="2" id="KW-0413">Isomerase</keyword>
<dbReference type="PANTHER" id="PTHR48100">
    <property type="entry name" value="BROAD-SPECIFICITY PHOSPHATASE YOR283W-RELATED"/>
    <property type="match status" value="1"/>
</dbReference>
<dbReference type="Gene3D" id="3.40.50.1240">
    <property type="entry name" value="Phosphoglycerate mutase-like"/>
    <property type="match status" value="1"/>
</dbReference>
<keyword evidence="4" id="KW-1185">Reference proteome</keyword>
<dbReference type="SMART" id="SM00855">
    <property type="entry name" value="PGAM"/>
    <property type="match status" value="1"/>
</dbReference>
<evidence type="ECO:0000256" key="1">
    <source>
        <dbReference type="ARBA" id="ARBA00023152"/>
    </source>
</evidence>
<dbReference type="InterPro" id="IPR029033">
    <property type="entry name" value="His_PPase_superfam"/>
</dbReference>
<name>A0ABT1LAU1_9HYPH</name>
<accession>A0ABT1LAU1</accession>
<dbReference type="InterPro" id="IPR013078">
    <property type="entry name" value="His_Pase_superF_clade-1"/>
</dbReference>
<dbReference type="EMBL" id="JANCLU010000006">
    <property type="protein sequence ID" value="MCP8938544.1"/>
    <property type="molecule type" value="Genomic_DNA"/>
</dbReference>
<dbReference type="Proteomes" id="UP001205890">
    <property type="component" value="Unassembled WGS sequence"/>
</dbReference>
<dbReference type="CDD" id="cd07067">
    <property type="entry name" value="HP_PGM_like"/>
    <property type="match status" value="1"/>
</dbReference>
<dbReference type="PANTHER" id="PTHR48100:SF1">
    <property type="entry name" value="HISTIDINE PHOSPHATASE FAMILY PROTEIN-RELATED"/>
    <property type="match status" value="1"/>
</dbReference>
<dbReference type="PROSITE" id="PS00175">
    <property type="entry name" value="PG_MUTASE"/>
    <property type="match status" value="1"/>
</dbReference>
<dbReference type="RefSeq" id="WP_254740578.1">
    <property type="nucleotide sequence ID" value="NZ_JANCLU010000006.1"/>
</dbReference>
<dbReference type="InterPro" id="IPR001345">
    <property type="entry name" value="PG/BPGM_mutase_AS"/>
</dbReference>
<proteinExistence type="predicted"/>
<reference evidence="3 4" key="1">
    <citation type="submission" date="2022-07" db="EMBL/GenBank/DDBJ databases">
        <authorList>
            <person name="Li W.-J."/>
            <person name="Deng Q.-Q."/>
        </authorList>
    </citation>
    <scope>NUCLEOTIDE SEQUENCE [LARGE SCALE GENOMIC DNA]</scope>
    <source>
        <strain evidence="3 4">SYSU M60028</strain>
    </source>
</reference>